<dbReference type="PROSITE" id="PS50043">
    <property type="entry name" value="HTH_LUXR_2"/>
    <property type="match status" value="1"/>
</dbReference>
<dbReference type="PROSITE" id="PS50110">
    <property type="entry name" value="RESPONSE_REGULATORY"/>
    <property type="match status" value="1"/>
</dbReference>
<dbReference type="Proteomes" id="UP000033352">
    <property type="component" value="Unassembled WGS sequence"/>
</dbReference>
<dbReference type="Pfam" id="PF00072">
    <property type="entry name" value="Response_reg"/>
    <property type="match status" value="1"/>
</dbReference>
<evidence type="ECO:0008006" key="11">
    <source>
        <dbReference type="Google" id="ProtNLM"/>
    </source>
</evidence>
<dbReference type="SMART" id="SM00448">
    <property type="entry name" value="REC"/>
    <property type="match status" value="1"/>
</dbReference>
<dbReference type="GO" id="GO:0006355">
    <property type="term" value="P:regulation of DNA-templated transcription"/>
    <property type="evidence" value="ECO:0007669"/>
    <property type="project" value="InterPro"/>
</dbReference>
<evidence type="ECO:0000256" key="5">
    <source>
        <dbReference type="ARBA" id="ARBA00023163"/>
    </source>
</evidence>
<evidence type="ECO:0000256" key="2">
    <source>
        <dbReference type="ARBA" id="ARBA00023012"/>
    </source>
</evidence>
<comment type="caution">
    <text evidence="9">The sequence shown here is derived from an EMBL/GenBank/DDBJ whole genome shotgun (WGS) entry which is preliminary data.</text>
</comment>
<dbReference type="PRINTS" id="PR00038">
    <property type="entry name" value="HTHLUXR"/>
</dbReference>
<evidence type="ECO:0000259" key="7">
    <source>
        <dbReference type="PROSITE" id="PS50043"/>
    </source>
</evidence>
<dbReference type="InterPro" id="IPR000792">
    <property type="entry name" value="Tscrpt_reg_LuxR_C"/>
</dbReference>
<evidence type="ECO:0000256" key="6">
    <source>
        <dbReference type="PROSITE-ProRule" id="PRU00169"/>
    </source>
</evidence>
<dbReference type="EMBL" id="JZYX01000028">
    <property type="protein sequence ID" value="KJN25850.1"/>
    <property type="molecule type" value="Genomic_DNA"/>
</dbReference>
<proteinExistence type="predicted"/>
<dbReference type="InterPro" id="IPR001789">
    <property type="entry name" value="Sig_transdc_resp-reg_receiver"/>
</dbReference>
<comment type="caution">
    <text evidence="6">Lacks conserved residue(s) required for the propagation of feature annotation.</text>
</comment>
<dbReference type="PANTHER" id="PTHR43214:SF41">
    <property type="entry name" value="NITRATE_NITRITE RESPONSE REGULATOR PROTEIN NARP"/>
    <property type="match status" value="1"/>
</dbReference>
<name>A0A0F1AY57_9ENTR</name>
<dbReference type="InterPro" id="IPR039420">
    <property type="entry name" value="WalR-like"/>
</dbReference>
<dbReference type="Gene3D" id="3.40.50.2300">
    <property type="match status" value="1"/>
</dbReference>
<dbReference type="PATRIC" id="fig|1619248.3.peg.2058"/>
<dbReference type="Pfam" id="PF00196">
    <property type="entry name" value="GerE"/>
    <property type="match status" value="1"/>
</dbReference>
<feature type="domain" description="HTH luxR-type" evidence="7">
    <location>
        <begin position="156"/>
        <end position="221"/>
    </location>
</feature>
<dbReference type="InterPro" id="IPR011006">
    <property type="entry name" value="CheY-like_superfamily"/>
</dbReference>
<keyword evidence="1" id="KW-0597">Phosphoprotein</keyword>
<organism evidence="9 10">
    <name type="scientific">Enterobacter sichuanensis</name>
    <dbReference type="NCBI Taxonomy" id="2071710"/>
    <lineage>
        <taxon>Bacteria</taxon>
        <taxon>Pseudomonadati</taxon>
        <taxon>Pseudomonadota</taxon>
        <taxon>Gammaproteobacteria</taxon>
        <taxon>Enterobacterales</taxon>
        <taxon>Enterobacteriaceae</taxon>
        <taxon>Enterobacter</taxon>
        <taxon>Enterobacter cloacae complex</taxon>
    </lineage>
</organism>
<reference evidence="9 10" key="1">
    <citation type="submission" date="2015-03" db="EMBL/GenBank/DDBJ databases">
        <authorList>
            <person name="McCorrison J."/>
            <person name="Sanka R."/>
            <person name="Adams M."/>
            <person name="Brinkac L."/>
            <person name="Nierman W."/>
            <person name="Sutton G."/>
            <person name="Nelson K."/>
            <person name="Kiedrowski L."/>
            <person name="Guerrero D."/>
            <person name="Bonomo R."/>
        </authorList>
    </citation>
    <scope>NUCLEOTIDE SEQUENCE [LARGE SCALE GENOMIC DNA]</scope>
    <source>
        <strain evidence="9 10">35699</strain>
    </source>
</reference>
<keyword evidence="5" id="KW-0804">Transcription</keyword>
<evidence type="ECO:0000259" key="8">
    <source>
        <dbReference type="PROSITE" id="PS50110"/>
    </source>
</evidence>
<dbReference type="SUPFAM" id="SSF52172">
    <property type="entry name" value="CheY-like"/>
    <property type="match status" value="1"/>
</dbReference>
<gene>
    <name evidence="9" type="ORF">SS37_14210</name>
</gene>
<evidence type="ECO:0000313" key="10">
    <source>
        <dbReference type="Proteomes" id="UP000033352"/>
    </source>
</evidence>
<evidence type="ECO:0000256" key="4">
    <source>
        <dbReference type="ARBA" id="ARBA00023125"/>
    </source>
</evidence>
<dbReference type="InterPro" id="IPR058245">
    <property type="entry name" value="NreC/VraR/RcsB-like_REC"/>
</dbReference>
<dbReference type="SMART" id="SM00421">
    <property type="entry name" value="HTH_LUXR"/>
    <property type="match status" value="1"/>
</dbReference>
<protein>
    <recommendedName>
        <fullName evidence="11">LuxR family transcriptional regulator</fullName>
    </recommendedName>
</protein>
<dbReference type="OrthoDB" id="9780593at2"/>
<dbReference type="GO" id="GO:0003677">
    <property type="term" value="F:DNA binding"/>
    <property type="evidence" value="ECO:0007669"/>
    <property type="project" value="UniProtKB-KW"/>
</dbReference>
<keyword evidence="4" id="KW-0238">DNA-binding</keyword>
<dbReference type="InterPro" id="IPR016032">
    <property type="entry name" value="Sig_transdc_resp-reg_C-effctor"/>
</dbReference>
<dbReference type="PANTHER" id="PTHR43214">
    <property type="entry name" value="TWO-COMPONENT RESPONSE REGULATOR"/>
    <property type="match status" value="1"/>
</dbReference>
<keyword evidence="2" id="KW-0902">Two-component regulatory system</keyword>
<evidence type="ECO:0000256" key="1">
    <source>
        <dbReference type="ARBA" id="ARBA00022553"/>
    </source>
</evidence>
<sequence>MTVKFAIADENPIFRRGVYAIIVDQLATNLSLHSLSFTLAGEADATSALVEMLAQETPDILLLGYNLRTSQGPHPACGMDGLALLKWITRQYPLLKVIMVSPYSNPQLIRAALKAGAHGYITRNVSEKRLIQALVTVAGGEMYIERSTMNAFFQSGKQSADELSPREMDVLRLLCRGLPLVAIARQMHLSIKTVSAHKLRAMEKLHVASDCHLYCLLTITRMFDIAI</sequence>
<accession>A0A0F1AY57</accession>
<dbReference type="CDD" id="cd17535">
    <property type="entry name" value="REC_NarL-like"/>
    <property type="match status" value="1"/>
</dbReference>
<keyword evidence="3" id="KW-0805">Transcription regulation</keyword>
<dbReference type="CDD" id="cd06170">
    <property type="entry name" value="LuxR_C_like"/>
    <property type="match status" value="1"/>
</dbReference>
<evidence type="ECO:0000256" key="3">
    <source>
        <dbReference type="ARBA" id="ARBA00023015"/>
    </source>
</evidence>
<dbReference type="AlphaFoldDB" id="A0A0F1AY57"/>
<dbReference type="RefSeq" id="WP_045285926.1">
    <property type="nucleotide sequence ID" value="NZ_JZYX01000028.1"/>
</dbReference>
<dbReference type="SUPFAM" id="SSF46894">
    <property type="entry name" value="C-terminal effector domain of the bipartite response regulators"/>
    <property type="match status" value="1"/>
</dbReference>
<dbReference type="GO" id="GO:0000160">
    <property type="term" value="P:phosphorelay signal transduction system"/>
    <property type="evidence" value="ECO:0007669"/>
    <property type="project" value="InterPro"/>
</dbReference>
<evidence type="ECO:0000313" key="9">
    <source>
        <dbReference type="EMBL" id="KJN25850.1"/>
    </source>
</evidence>
<feature type="domain" description="Response regulatory" evidence="8">
    <location>
        <begin position="4"/>
        <end position="138"/>
    </location>
</feature>